<feature type="domain" description="LicD/FKTN/FKRP nucleotidyltransferase" evidence="1">
    <location>
        <begin position="2"/>
        <end position="116"/>
    </location>
</feature>
<evidence type="ECO:0000313" key="2">
    <source>
        <dbReference type="EMBL" id="QOY61564.1"/>
    </source>
</evidence>
<organism evidence="2 3">
    <name type="scientific">Thermophilibacter immobilis</name>
    <dbReference type="NCBI Taxonomy" id="2779519"/>
    <lineage>
        <taxon>Bacteria</taxon>
        <taxon>Bacillati</taxon>
        <taxon>Actinomycetota</taxon>
        <taxon>Coriobacteriia</taxon>
        <taxon>Coriobacteriales</taxon>
        <taxon>Atopobiaceae</taxon>
        <taxon>Thermophilibacter</taxon>
    </lineage>
</organism>
<dbReference type="PANTHER" id="PTHR43404">
    <property type="entry name" value="LIPOPOLYSACCHARIDE CHOLINEPHOSPHOTRANSFERASE LICD"/>
    <property type="match status" value="1"/>
</dbReference>
<dbReference type="EMBL" id="CP063767">
    <property type="protein sequence ID" value="QOY61564.1"/>
    <property type="molecule type" value="Genomic_DNA"/>
</dbReference>
<sequence length="206" mass="23223">MWLLDSGTVLGAVRHGGFIPWDDDIDIAMPRADYDRFLELAAKGLPTGYSLHTFENTPGYAGFFAKVYKDGTRFETDETREAGCPQGIFVDVFCWDRAAFDPKELSDQIDNARKWQRLSYLYHSGIITVPHKGLLGAAERLGCQIAHGFVGLGVQDRSELLRSYEHSVIRDEDRLSNLVMNLSWTSWPPPFSGNSLPNFFCELRGL</sequence>
<dbReference type="InterPro" id="IPR052942">
    <property type="entry name" value="LPS_cholinephosphotransferase"/>
</dbReference>
<name>A0A7S7RVQ8_9ACTN</name>
<dbReference type="Pfam" id="PF04991">
    <property type="entry name" value="LicD"/>
    <property type="match status" value="1"/>
</dbReference>
<proteinExistence type="predicted"/>
<dbReference type="InterPro" id="IPR007074">
    <property type="entry name" value="LicD/FKTN/FKRP_NTP_transf"/>
</dbReference>
<protein>
    <submittedName>
        <fullName evidence="2">LicD family protein</fullName>
    </submittedName>
</protein>
<evidence type="ECO:0000313" key="3">
    <source>
        <dbReference type="Proteomes" id="UP000593735"/>
    </source>
</evidence>
<dbReference type="Proteomes" id="UP000593735">
    <property type="component" value="Chromosome"/>
</dbReference>
<accession>A0A7S7RVQ8</accession>
<gene>
    <name evidence="2" type="ORF">INP52_04145</name>
</gene>
<dbReference type="PANTHER" id="PTHR43404:SF2">
    <property type="entry name" value="LIPOPOLYSACCHARIDE CHOLINEPHOSPHOTRANSFERASE LICD"/>
    <property type="match status" value="1"/>
</dbReference>
<keyword evidence="3" id="KW-1185">Reference proteome</keyword>
<dbReference type="AlphaFoldDB" id="A0A7S7RVQ8"/>
<dbReference type="GO" id="GO:0009100">
    <property type="term" value="P:glycoprotein metabolic process"/>
    <property type="evidence" value="ECO:0007669"/>
    <property type="project" value="UniProtKB-ARBA"/>
</dbReference>
<evidence type="ECO:0000259" key="1">
    <source>
        <dbReference type="Pfam" id="PF04991"/>
    </source>
</evidence>
<dbReference type="KEGG" id="tio:INP52_04145"/>
<reference evidence="2 3" key="1">
    <citation type="submission" date="2020-10" db="EMBL/GenBank/DDBJ databases">
        <title>Olsenella immobilis sp.nov., isolated from the mud in a fermentation cellar used for the production of Chinese strong-flavoured liquor.</title>
        <authorList>
            <person name="Lu L."/>
        </authorList>
    </citation>
    <scope>NUCLEOTIDE SEQUENCE [LARGE SCALE GENOMIC DNA]</scope>
    <source>
        <strain evidence="2 3">LZLJ-2</strain>
    </source>
</reference>